<gene>
    <name evidence="4" type="ORF">IFM89_030870</name>
</gene>
<keyword evidence="5" id="KW-1185">Reference proteome</keyword>
<dbReference type="GO" id="GO:0016887">
    <property type="term" value="F:ATP hydrolysis activity"/>
    <property type="evidence" value="ECO:0007669"/>
    <property type="project" value="TreeGrafter"/>
</dbReference>
<dbReference type="PANTHER" id="PTHR24115">
    <property type="entry name" value="KINESIN-RELATED"/>
    <property type="match status" value="1"/>
</dbReference>
<dbReference type="GO" id="GO:0005874">
    <property type="term" value="C:microtubule"/>
    <property type="evidence" value="ECO:0007669"/>
    <property type="project" value="TreeGrafter"/>
</dbReference>
<evidence type="ECO:0000256" key="1">
    <source>
        <dbReference type="ARBA" id="ARBA00023175"/>
    </source>
</evidence>
<comment type="similarity">
    <text evidence="2">Belongs to the TRAFAC class myosin-kinesin ATPase superfamily. Kinesin family.</text>
</comment>
<dbReference type="GO" id="GO:0005524">
    <property type="term" value="F:ATP binding"/>
    <property type="evidence" value="ECO:0007669"/>
    <property type="project" value="InterPro"/>
</dbReference>
<comment type="caution">
    <text evidence="4">The sequence shown here is derived from an EMBL/GenBank/DDBJ whole genome shotgun (WGS) entry which is preliminary data.</text>
</comment>
<dbReference type="Pfam" id="PF00225">
    <property type="entry name" value="Kinesin"/>
    <property type="match status" value="2"/>
</dbReference>
<keyword evidence="1" id="KW-0505">Motor protein</keyword>
<dbReference type="InterPro" id="IPR001752">
    <property type="entry name" value="Kinesin_motor_dom"/>
</dbReference>
<reference evidence="4 5" key="1">
    <citation type="submission" date="2020-10" db="EMBL/GenBank/DDBJ databases">
        <title>The Coptis chinensis genome and diversification of protoberbering-type alkaloids.</title>
        <authorList>
            <person name="Wang B."/>
            <person name="Shu S."/>
            <person name="Song C."/>
            <person name="Liu Y."/>
        </authorList>
    </citation>
    <scope>NUCLEOTIDE SEQUENCE [LARGE SCALE GENOMIC DNA]</scope>
    <source>
        <strain evidence="4">HL-2020</strain>
        <tissue evidence="4">Leaf</tissue>
    </source>
</reference>
<evidence type="ECO:0000313" key="5">
    <source>
        <dbReference type="Proteomes" id="UP000631114"/>
    </source>
</evidence>
<dbReference type="PROSITE" id="PS50067">
    <property type="entry name" value="KINESIN_MOTOR_2"/>
    <property type="match status" value="1"/>
</dbReference>
<dbReference type="Proteomes" id="UP000631114">
    <property type="component" value="Unassembled WGS sequence"/>
</dbReference>
<dbReference type="InterPro" id="IPR027640">
    <property type="entry name" value="Kinesin-like_fam"/>
</dbReference>
<dbReference type="Gene3D" id="3.40.850.10">
    <property type="entry name" value="Kinesin motor domain"/>
    <property type="match status" value="1"/>
</dbReference>
<dbReference type="PRINTS" id="PR00380">
    <property type="entry name" value="KINESINHEAVY"/>
</dbReference>
<dbReference type="InterPro" id="IPR027417">
    <property type="entry name" value="P-loop_NTPase"/>
</dbReference>
<accession>A0A835LF38</accession>
<dbReference type="OrthoDB" id="3176171at2759"/>
<name>A0A835LF38_9MAGN</name>
<dbReference type="GO" id="GO:0008017">
    <property type="term" value="F:microtubule binding"/>
    <property type="evidence" value="ECO:0007669"/>
    <property type="project" value="InterPro"/>
</dbReference>
<dbReference type="SUPFAM" id="SSF52540">
    <property type="entry name" value="P-loop containing nucleoside triphosphate hydrolases"/>
    <property type="match status" value="1"/>
</dbReference>
<evidence type="ECO:0000313" key="4">
    <source>
        <dbReference type="EMBL" id="KAF9590122.1"/>
    </source>
</evidence>
<evidence type="ECO:0000259" key="3">
    <source>
        <dbReference type="PROSITE" id="PS50067"/>
    </source>
</evidence>
<comment type="caution">
    <text evidence="2">Lacks conserved residue(s) required for the propagation of feature annotation.</text>
</comment>
<feature type="domain" description="Kinesin motor" evidence="3">
    <location>
        <begin position="54"/>
        <end position="340"/>
    </location>
</feature>
<dbReference type="PANTHER" id="PTHR24115:SF9">
    <property type="entry name" value="KINESIN HEAVY CHAIN"/>
    <property type="match status" value="1"/>
</dbReference>
<dbReference type="GO" id="GO:0007018">
    <property type="term" value="P:microtubule-based movement"/>
    <property type="evidence" value="ECO:0007669"/>
    <property type="project" value="InterPro"/>
</dbReference>
<protein>
    <recommendedName>
        <fullName evidence="3">Kinesin motor domain-containing protein</fullName>
    </recommendedName>
</protein>
<dbReference type="GO" id="GO:0008574">
    <property type="term" value="F:plus-end-directed microtubule motor activity"/>
    <property type="evidence" value="ECO:0007669"/>
    <property type="project" value="TreeGrafter"/>
</dbReference>
<dbReference type="InterPro" id="IPR036961">
    <property type="entry name" value="Kinesin_motor_dom_sf"/>
</dbReference>
<dbReference type="SMART" id="SM00129">
    <property type="entry name" value="KISc"/>
    <property type="match status" value="1"/>
</dbReference>
<dbReference type="AlphaFoldDB" id="A0A835LF38"/>
<dbReference type="GO" id="GO:0030705">
    <property type="term" value="P:cytoskeleton-dependent intracellular transport"/>
    <property type="evidence" value="ECO:0007669"/>
    <property type="project" value="TreeGrafter"/>
</dbReference>
<dbReference type="EMBL" id="JADFTS010000009">
    <property type="protein sequence ID" value="KAF9590122.1"/>
    <property type="molecule type" value="Genomic_DNA"/>
</dbReference>
<proteinExistence type="inferred from homology"/>
<sequence length="408" mass="45856">MDLDKAIGNAVPNSARKIELIVKKVWRTPRKELTEKTTGYNAVTVLAGLSSSLQTGAGKTYSMEMNIWDCHGPNKGLLPRVVDGIFRSIESADEMIKYSIKLSMVEIYMEKGRYEYMICFEKGGILYFFFLRDLFDLSKDNLQIKESKGQGIFLSGATEVSILVYLYSYIYRFSRFSLVLRNSICRNLHVSISDPAEALRHLSDRISNRAVGETHLFIHHDFISSSCVSLQACHHTLTHTEINLASSRSHCSYIFSVVRQDLRQDRIKTGKLILVDLAGCEKAEKTRAEGKVLEEAKTINKSLSALGNVINALTSGSTVKTNHLPFRDSKLTRILQDALGIFVDPSSIEDLETAHADAITRAFTSLYQAEDEQKGINKKLKRENYLLKAKLIVAEQVDSVEKDVKEDA</sequence>
<organism evidence="4 5">
    <name type="scientific">Coptis chinensis</name>
    <dbReference type="NCBI Taxonomy" id="261450"/>
    <lineage>
        <taxon>Eukaryota</taxon>
        <taxon>Viridiplantae</taxon>
        <taxon>Streptophyta</taxon>
        <taxon>Embryophyta</taxon>
        <taxon>Tracheophyta</taxon>
        <taxon>Spermatophyta</taxon>
        <taxon>Magnoliopsida</taxon>
        <taxon>Ranunculales</taxon>
        <taxon>Ranunculaceae</taxon>
        <taxon>Coptidoideae</taxon>
        <taxon>Coptis</taxon>
    </lineage>
</organism>
<evidence type="ECO:0000256" key="2">
    <source>
        <dbReference type="PROSITE-ProRule" id="PRU00283"/>
    </source>
</evidence>
<dbReference type="GO" id="GO:0005871">
    <property type="term" value="C:kinesin complex"/>
    <property type="evidence" value="ECO:0007669"/>
    <property type="project" value="TreeGrafter"/>
</dbReference>